<protein>
    <submittedName>
        <fullName evidence="1">Uncharacterized protein</fullName>
    </submittedName>
</protein>
<dbReference type="GeneID" id="43759403"/>
<gene>
    <name evidence="1" type="ORF">SAMN04487909_14230</name>
</gene>
<accession>A0A1G8ZVG5</accession>
<dbReference type="EMBL" id="FNED01000042">
    <property type="protein sequence ID" value="SDK18130.1"/>
    <property type="molecule type" value="Genomic_DNA"/>
</dbReference>
<organism evidence="1 2">
    <name type="scientific">Aneurinibacillus migulanus</name>
    <name type="common">Bacillus migulanus</name>
    <dbReference type="NCBI Taxonomy" id="47500"/>
    <lineage>
        <taxon>Bacteria</taxon>
        <taxon>Bacillati</taxon>
        <taxon>Bacillota</taxon>
        <taxon>Bacilli</taxon>
        <taxon>Bacillales</taxon>
        <taxon>Paenibacillaceae</taxon>
        <taxon>Aneurinibacillus group</taxon>
        <taxon>Aneurinibacillus</taxon>
    </lineage>
</organism>
<dbReference type="Proteomes" id="UP000182836">
    <property type="component" value="Unassembled WGS sequence"/>
</dbReference>
<name>A0A1G8ZVG5_ANEMI</name>
<reference evidence="1 2" key="1">
    <citation type="submission" date="2016-10" db="EMBL/GenBank/DDBJ databases">
        <authorList>
            <person name="de Groot N.N."/>
        </authorList>
    </citation>
    <scope>NUCLEOTIDE SEQUENCE [LARGE SCALE GENOMIC DNA]</scope>
    <source>
        <strain evidence="1 2">DSM 2895</strain>
    </source>
</reference>
<evidence type="ECO:0000313" key="2">
    <source>
        <dbReference type="Proteomes" id="UP000182836"/>
    </source>
</evidence>
<sequence>MANEYLNDYPPASLSEKEVEKIRSLEKQLSEEMKKPILLMAFENEHPKQ</sequence>
<dbReference type="RefSeq" id="WP_158502528.1">
    <property type="nucleotide sequence ID" value="NZ_BJOA01000199.1"/>
</dbReference>
<evidence type="ECO:0000313" key="1">
    <source>
        <dbReference type="EMBL" id="SDK18130.1"/>
    </source>
</evidence>
<proteinExistence type="predicted"/>
<dbReference type="AlphaFoldDB" id="A0A1G8ZVG5"/>